<gene>
    <name evidence="2" type="ORF">M408DRAFT_68186</name>
</gene>
<feature type="domain" description="F-box" evidence="1">
    <location>
        <begin position="58"/>
        <end position="108"/>
    </location>
</feature>
<dbReference type="OrthoDB" id="2269034at2759"/>
<feature type="non-terminal residue" evidence="2">
    <location>
        <position position="110"/>
    </location>
</feature>
<dbReference type="Gene3D" id="1.20.1280.50">
    <property type="match status" value="1"/>
</dbReference>
<dbReference type="STRING" id="933852.A0A0C2WT22"/>
<dbReference type="HOGENOM" id="CLU_018544_6_0_1"/>
<dbReference type="InterPro" id="IPR036047">
    <property type="entry name" value="F-box-like_dom_sf"/>
</dbReference>
<dbReference type="InterPro" id="IPR001810">
    <property type="entry name" value="F-box_dom"/>
</dbReference>
<evidence type="ECO:0000259" key="1">
    <source>
        <dbReference type="PROSITE" id="PS50181"/>
    </source>
</evidence>
<dbReference type="SUPFAM" id="SSF81383">
    <property type="entry name" value="F-box domain"/>
    <property type="match status" value="1"/>
</dbReference>
<dbReference type="Proteomes" id="UP000054097">
    <property type="component" value="Unassembled WGS sequence"/>
</dbReference>
<dbReference type="PROSITE" id="PS50181">
    <property type="entry name" value="FBOX"/>
    <property type="match status" value="1"/>
</dbReference>
<name>A0A0C2WT22_SERVB</name>
<sequence>MWPEPLPNTFPSNGQTIFLKILIDKFESDLQAEYDIINDARQRISALKEGIAIRRAWIAPIRKLPVEILSEIFVHCRTVSWLAPVKISEVCRLWRQVVLSTPRAWTSIHF</sequence>
<dbReference type="EMBL" id="KN824289">
    <property type="protein sequence ID" value="KIM29288.1"/>
    <property type="molecule type" value="Genomic_DNA"/>
</dbReference>
<dbReference type="AlphaFoldDB" id="A0A0C2WT22"/>
<organism evidence="2 3">
    <name type="scientific">Serendipita vermifera MAFF 305830</name>
    <dbReference type="NCBI Taxonomy" id="933852"/>
    <lineage>
        <taxon>Eukaryota</taxon>
        <taxon>Fungi</taxon>
        <taxon>Dikarya</taxon>
        <taxon>Basidiomycota</taxon>
        <taxon>Agaricomycotina</taxon>
        <taxon>Agaricomycetes</taxon>
        <taxon>Sebacinales</taxon>
        <taxon>Serendipitaceae</taxon>
        <taxon>Serendipita</taxon>
    </lineage>
</organism>
<protein>
    <recommendedName>
        <fullName evidence="1">F-box domain-containing protein</fullName>
    </recommendedName>
</protein>
<accession>A0A0C2WT22</accession>
<reference evidence="2 3" key="1">
    <citation type="submission" date="2014-04" db="EMBL/GenBank/DDBJ databases">
        <authorList>
            <consortium name="DOE Joint Genome Institute"/>
            <person name="Kuo A."/>
            <person name="Zuccaro A."/>
            <person name="Kohler A."/>
            <person name="Nagy L.G."/>
            <person name="Floudas D."/>
            <person name="Copeland A."/>
            <person name="Barry K.W."/>
            <person name="Cichocki N."/>
            <person name="Veneault-Fourrey C."/>
            <person name="LaButti K."/>
            <person name="Lindquist E.A."/>
            <person name="Lipzen A."/>
            <person name="Lundell T."/>
            <person name="Morin E."/>
            <person name="Murat C."/>
            <person name="Sun H."/>
            <person name="Tunlid A."/>
            <person name="Henrissat B."/>
            <person name="Grigoriev I.V."/>
            <person name="Hibbett D.S."/>
            <person name="Martin F."/>
            <person name="Nordberg H.P."/>
            <person name="Cantor M.N."/>
            <person name="Hua S.X."/>
        </authorList>
    </citation>
    <scope>NUCLEOTIDE SEQUENCE [LARGE SCALE GENOMIC DNA]</scope>
    <source>
        <strain evidence="2 3">MAFF 305830</strain>
    </source>
</reference>
<evidence type="ECO:0000313" key="3">
    <source>
        <dbReference type="Proteomes" id="UP000054097"/>
    </source>
</evidence>
<keyword evidence="3" id="KW-1185">Reference proteome</keyword>
<dbReference type="Pfam" id="PF12937">
    <property type="entry name" value="F-box-like"/>
    <property type="match status" value="1"/>
</dbReference>
<reference evidence="3" key="2">
    <citation type="submission" date="2015-01" db="EMBL/GenBank/DDBJ databases">
        <title>Evolutionary Origins and Diversification of the Mycorrhizal Mutualists.</title>
        <authorList>
            <consortium name="DOE Joint Genome Institute"/>
            <consortium name="Mycorrhizal Genomics Consortium"/>
            <person name="Kohler A."/>
            <person name="Kuo A."/>
            <person name="Nagy L.G."/>
            <person name="Floudas D."/>
            <person name="Copeland A."/>
            <person name="Barry K.W."/>
            <person name="Cichocki N."/>
            <person name="Veneault-Fourrey C."/>
            <person name="LaButti K."/>
            <person name="Lindquist E.A."/>
            <person name="Lipzen A."/>
            <person name="Lundell T."/>
            <person name="Morin E."/>
            <person name="Murat C."/>
            <person name="Riley R."/>
            <person name="Ohm R."/>
            <person name="Sun H."/>
            <person name="Tunlid A."/>
            <person name="Henrissat B."/>
            <person name="Grigoriev I.V."/>
            <person name="Hibbett D.S."/>
            <person name="Martin F."/>
        </authorList>
    </citation>
    <scope>NUCLEOTIDE SEQUENCE [LARGE SCALE GENOMIC DNA]</scope>
    <source>
        <strain evidence="3">MAFF 305830</strain>
    </source>
</reference>
<proteinExistence type="predicted"/>
<evidence type="ECO:0000313" key="2">
    <source>
        <dbReference type="EMBL" id="KIM29288.1"/>
    </source>
</evidence>